<keyword evidence="3 5" id="KW-1133">Transmembrane helix</keyword>
<feature type="transmembrane region" description="Helical" evidence="5">
    <location>
        <begin position="57"/>
        <end position="77"/>
    </location>
</feature>
<dbReference type="GO" id="GO:0016020">
    <property type="term" value="C:membrane"/>
    <property type="evidence" value="ECO:0007669"/>
    <property type="project" value="UniProtKB-SubCell"/>
</dbReference>
<feature type="transmembrane region" description="Helical" evidence="5">
    <location>
        <begin position="171"/>
        <end position="190"/>
    </location>
</feature>
<evidence type="ECO:0000313" key="8">
    <source>
        <dbReference type="EMBL" id="OFC58801.1"/>
    </source>
</evidence>
<evidence type="ECO:0000256" key="2">
    <source>
        <dbReference type="ARBA" id="ARBA00022692"/>
    </source>
</evidence>
<organism evidence="7 9">
    <name type="scientific">Acidithiobacillus caldus</name>
    <dbReference type="NCBI Taxonomy" id="33059"/>
    <lineage>
        <taxon>Bacteria</taxon>
        <taxon>Pseudomonadati</taxon>
        <taxon>Pseudomonadota</taxon>
        <taxon>Acidithiobacillia</taxon>
        <taxon>Acidithiobacillales</taxon>
        <taxon>Acidithiobacillaceae</taxon>
        <taxon>Acidithiobacillus</taxon>
    </lineage>
</organism>
<evidence type="ECO:0000259" key="6">
    <source>
        <dbReference type="Pfam" id="PF04932"/>
    </source>
</evidence>
<dbReference type="EMBL" id="LZYH01000567">
    <property type="protein sequence ID" value="OFC58801.1"/>
    <property type="molecule type" value="Genomic_DNA"/>
</dbReference>
<evidence type="ECO:0000313" key="10">
    <source>
        <dbReference type="Proteomes" id="UP000175707"/>
    </source>
</evidence>
<feature type="transmembrane region" description="Helical" evidence="5">
    <location>
        <begin position="20"/>
        <end position="45"/>
    </location>
</feature>
<proteinExistence type="predicted"/>
<dbReference type="Pfam" id="PF04932">
    <property type="entry name" value="Wzy_C"/>
    <property type="match status" value="1"/>
</dbReference>
<evidence type="ECO:0000313" key="7">
    <source>
        <dbReference type="EMBL" id="OFC38850.1"/>
    </source>
</evidence>
<keyword evidence="2 5" id="KW-0812">Transmembrane</keyword>
<dbReference type="AlphaFoldDB" id="A0A1E7YQX3"/>
<dbReference type="Proteomes" id="UP000175707">
    <property type="component" value="Unassembled WGS sequence"/>
</dbReference>
<accession>A0A1E7YQX3</accession>
<feature type="transmembrane region" description="Helical" evidence="5">
    <location>
        <begin position="139"/>
        <end position="164"/>
    </location>
</feature>
<feature type="transmembrane region" description="Helical" evidence="5">
    <location>
        <begin position="108"/>
        <end position="127"/>
    </location>
</feature>
<comment type="subcellular location">
    <subcellularLocation>
        <location evidence="1">Membrane</location>
        <topology evidence="1">Multi-pass membrane protein</topology>
    </subcellularLocation>
</comment>
<evidence type="ECO:0000256" key="4">
    <source>
        <dbReference type="ARBA" id="ARBA00023136"/>
    </source>
</evidence>
<sequence length="399" mass="45394">MISILKTRLFPNFYGLPLFFFPLSTAASGIAMGVLLLVYGLSGYWRNWRAIRKRGWWLPWLLLMAWTAIGLLWTTNLFFGQKVLVSTFDAIFAFIGATLPWQERWVKWVIRWFLAGILVNEMLAFLMTWKVLPWHNTDWIPYTGFCDHIFLSLVIAHAILWLIYDQKMQWNFPRSVNLMLIMVLLAQMALTPGRSGQVLLILLLPMALFMLYPGRWRLALPLAGLFAAAILLAVPDVRQHLMVGVHELMTFSPSQADVRTSWGIRVVAMWGGALLFWQHPFFGVGTGDFYPAVLQLQAQHLLPATPGFIMNTAANSFLSEAASLGVVGLSLFIWVLWAIGREAWQARFTPQGWFVLSYFAIYVIGGTFDSLSWGYADAVNIALFAGMPLLLRWPLVSRR</sequence>
<feature type="transmembrane region" description="Helical" evidence="5">
    <location>
        <begin position="219"/>
        <end position="235"/>
    </location>
</feature>
<feature type="transmembrane region" description="Helical" evidence="5">
    <location>
        <begin position="321"/>
        <end position="340"/>
    </location>
</feature>
<feature type="transmembrane region" description="Helical" evidence="5">
    <location>
        <begin position="352"/>
        <end position="368"/>
    </location>
</feature>
<feature type="domain" description="O-antigen ligase-related" evidence="6">
    <location>
        <begin position="182"/>
        <end position="333"/>
    </location>
</feature>
<dbReference type="RefSeq" id="WP_070113852.1">
    <property type="nucleotide sequence ID" value="NZ_CP133598.1"/>
</dbReference>
<dbReference type="EMBL" id="LZYE01000021">
    <property type="protein sequence ID" value="OFC38850.1"/>
    <property type="molecule type" value="Genomic_DNA"/>
</dbReference>
<feature type="transmembrane region" description="Helical" evidence="5">
    <location>
        <begin position="83"/>
        <end position="101"/>
    </location>
</feature>
<evidence type="ECO:0000256" key="1">
    <source>
        <dbReference type="ARBA" id="ARBA00004141"/>
    </source>
</evidence>
<evidence type="ECO:0000256" key="3">
    <source>
        <dbReference type="ARBA" id="ARBA00022989"/>
    </source>
</evidence>
<evidence type="ECO:0000313" key="9">
    <source>
        <dbReference type="Proteomes" id="UP000175616"/>
    </source>
</evidence>
<feature type="transmembrane region" description="Helical" evidence="5">
    <location>
        <begin position="374"/>
        <end position="395"/>
    </location>
</feature>
<reference evidence="9 10" key="1">
    <citation type="submission" date="2016-06" db="EMBL/GenBank/DDBJ databases">
        <title>Gene turnover analysis identifies the evolutionary adaptation of the extremophile Acidithiobacillus caldus.</title>
        <authorList>
            <person name="Zhang X."/>
        </authorList>
    </citation>
    <scope>NUCLEOTIDE SEQUENCE [LARGE SCALE GENOMIC DNA]</scope>
    <source>
        <strain evidence="7 9">DX</strain>
        <strain evidence="8 10">S1</strain>
    </source>
</reference>
<protein>
    <submittedName>
        <fullName evidence="7">Polymerase</fullName>
    </submittedName>
</protein>
<gene>
    <name evidence="7" type="ORF">BAE27_01210</name>
    <name evidence="8" type="ORF">BAE30_08820</name>
</gene>
<keyword evidence="4 5" id="KW-0472">Membrane</keyword>
<comment type="caution">
    <text evidence="7">The sequence shown here is derived from an EMBL/GenBank/DDBJ whole genome shotgun (WGS) entry which is preliminary data.</text>
</comment>
<evidence type="ECO:0000256" key="5">
    <source>
        <dbReference type="SAM" id="Phobius"/>
    </source>
</evidence>
<dbReference type="InterPro" id="IPR007016">
    <property type="entry name" value="O-antigen_ligase-rel_domated"/>
</dbReference>
<dbReference type="Proteomes" id="UP000175616">
    <property type="component" value="Unassembled WGS sequence"/>
</dbReference>
<name>A0A1E7YQX3_9PROT</name>